<evidence type="ECO:0000256" key="10">
    <source>
        <dbReference type="ARBA" id="ARBA00023136"/>
    </source>
</evidence>
<sequence length="336" mass="36224">MASQGSTATGCSRLWWRMLALHLAATGLTCAAVAAMGHLPWGAIPAALLIAVGSSLVLARMIGRPLRDLTQAARHREDAAEPGRISFPDMTDRSDEIGRLSEALRDMVAALYDRIDANEQFAADVAHEVKNPLASLRSAVETLRIAREDQRPVLMEIIETDVRRLDRLVSDISAASRLDSELVKEGEEPLDLTLLLGQICEHLAPRMADRGVALTARLPTVPVRLTGLEDRLAQVFVNLIDNAASFSQPGDEVAVALSTRDGTAVVVVEDAGPGIPEEALTRVFDRFYSQRPQRQFGMHSGLGLAISRQIVTAHGGAIWAENRAEGGARLVVVLPA</sequence>
<evidence type="ECO:0000256" key="9">
    <source>
        <dbReference type="ARBA" id="ARBA00023012"/>
    </source>
</evidence>
<dbReference type="KEGG" id="fap:GR316_09815"/>
<dbReference type="CDD" id="cd00075">
    <property type="entry name" value="HATPase"/>
    <property type="match status" value="1"/>
</dbReference>
<dbReference type="InterPro" id="IPR003661">
    <property type="entry name" value="HisK_dim/P_dom"/>
</dbReference>
<dbReference type="Pfam" id="PF00672">
    <property type="entry name" value="HAMP"/>
    <property type="match status" value="1"/>
</dbReference>
<evidence type="ECO:0000256" key="2">
    <source>
        <dbReference type="ARBA" id="ARBA00004370"/>
    </source>
</evidence>
<keyword evidence="5" id="KW-0808">Transferase</keyword>
<protein>
    <recommendedName>
        <fullName evidence="3">histidine kinase</fullName>
        <ecNumber evidence="3">2.7.13.3</ecNumber>
    </recommendedName>
</protein>
<evidence type="ECO:0000256" key="6">
    <source>
        <dbReference type="ARBA" id="ARBA00022692"/>
    </source>
</evidence>
<organism evidence="14 15">
    <name type="scientific">Falsirhodobacter algicola</name>
    <dbReference type="NCBI Taxonomy" id="2692330"/>
    <lineage>
        <taxon>Bacteria</taxon>
        <taxon>Pseudomonadati</taxon>
        <taxon>Pseudomonadota</taxon>
        <taxon>Alphaproteobacteria</taxon>
        <taxon>Rhodobacterales</taxon>
        <taxon>Paracoccaceae</taxon>
        <taxon>Falsirhodobacter</taxon>
    </lineage>
</organism>
<dbReference type="PRINTS" id="PR00344">
    <property type="entry name" value="BCTRLSENSOR"/>
</dbReference>
<keyword evidence="6 11" id="KW-0812">Transmembrane</keyword>
<dbReference type="CDD" id="cd00082">
    <property type="entry name" value="HisKA"/>
    <property type="match status" value="1"/>
</dbReference>
<feature type="transmembrane region" description="Helical" evidence="11">
    <location>
        <begin position="41"/>
        <end position="59"/>
    </location>
</feature>
<dbReference type="EC" id="2.7.13.3" evidence="3"/>
<dbReference type="InterPro" id="IPR003660">
    <property type="entry name" value="HAMP_dom"/>
</dbReference>
<dbReference type="SMART" id="SM00387">
    <property type="entry name" value="HATPase_c"/>
    <property type="match status" value="1"/>
</dbReference>
<dbReference type="Gene3D" id="1.10.287.130">
    <property type="match status" value="1"/>
</dbReference>
<dbReference type="Pfam" id="PF02518">
    <property type="entry name" value="HATPase_c"/>
    <property type="match status" value="1"/>
</dbReference>
<dbReference type="PROSITE" id="PS50885">
    <property type="entry name" value="HAMP"/>
    <property type="match status" value="1"/>
</dbReference>
<evidence type="ECO:0000313" key="15">
    <source>
        <dbReference type="Proteomes" id="UP000679284"/>
    </source>
</evidence>
<evidence type="ECO:0000256" key="11">
    <source>
        <dbReference type="SAM" id="Phobius"/>
    </source>
</evidence>
<evidence type="ECO:0000256" key="5">
    <source>
        <dbReference type="ARBA" id="ARBA00022679"/>
    </source>
</evidence>
<dbReference type="GO" id="GO:0000155">
    <property type="term" value="F:phosphorelay sensor kinase activity"/>
    <property type="evidence" value="ECO:0007669"/>
    <property type="project" value="InterPro"/>
</dbReference>
<evidence type="ECO:0000259" key="12">
    <source>
        <dbReference type="PROSITE" id="PS50109"/>
    </source>
</evidence>
<evidence type="ECO:0000256" key="4">
    <source>
        <dbReference type="ARBA" id="ARBA00022553"/>
    </source>
</evidence>
<dbReference type="Gene3D" id="3.30.565.10">
    <property type="entry name" value="Histidine kinase-like ATPase, C-terminal domain"/>
    <property type="match status" value="1"/>
</dbReference>
<evidence type="ECO:0000256" key="3">
    <source>
        <dbReference type="ARBA" id="ARBA00012438"/>
    </source>
</evidence>
<keyword evidence="4" id="KW-0597">Phosphoprotein</keyword>
<dbReference type="CDD" id="cd06225">
    <property type="entry name" value="HAMP"/>
    <property type="match status" value="1"/>
</dbReference>
<dbReference type="PANTHER" id="PTHR45436:SF5">
    <property type="entry name" value="SENSOR HISTIDINE KINASE TRCS"/>
    <property type="match status" value="1"/>
</dbReference>
<proteinExistence type="predicted"/>
<reference evidence="14" key="1">
    <citation type="submission" date="2020-01" db="EMBL/GenBank/DDBJ databases">
        <authorList>
            <person name="Yang Y."/>
            <person name="Kwon Y.M."/>
        </authorList>
    </citation>
    <scope>NUCLEOTIDE SEQUENCE</scope>
    <source>
        <strain evidence="14">PG104</strain>
    </source>
</reference>
<dbReference type="InterPro" id="IPR050428">
    <property type="entry name" value="TCS_sensor_his_kinase"/>
</dbReference>
<dbReference type="EMBL" id="CP047289">
    <property type="protein sequence ID" value="QUS36530.1"/>
    <property type="molecule type" value="Genomic_DNA"/>
</dbReference>
<evidence type="ECO:0000313" key="14">
    <source>
        <dbReference type="EMBL" id="QUS36530.1"/>
    </source>
</evidence>
<feature type="domain" description="HAMP" evidence="13">
    <location>
        <begin position="60"/>
        <end position="116"/>
    </location>
</feature>
<dbReference type="SUPFAM" id="SSF47384">
    <property type="entry name" value="Homodimeric domain of signal transducing histidine kinase"/>
    <property type="match status" value="1"/>
</dbReference>
<keyword evidence="7" id="KW-0418">Kinase</keyword>
<dbReference type="InterPro" id="IPR003594">
    <property type="entry name" value="HATPase_dom"/>
</dbReference>
<gene>
    <name evidence="14" type="ORF">GR316_09815</name>
</gene>
<keyword evidence="9" id="KW-0902">Two-component regulatory system</keyword>
<dbReference type="PANTHER" id="PTHR45436">
    <property type="entry name" value="SENSOR HISTIDINE KINASE YKOH"/>
    <property type="match status" value="1"/>
</dbReference>
<dbReference type="InterPro" id="IPR005467">
    <property type="entry name" value="His_kinase_dom"/>
</dbReference>
<dbReference type="Gene3D" id="6.10.340.10">
    <property type="match status" value="1"/>
</dbReference>
<comment type="catalytic activity">
    <reaction evidence="1">
        <text>ATP + protein L-histidine = ADP + protein N-phospho-L-histidine.</text>
        <dbReference type="EC" id="2.7.13.3"/>
    </reaction>
</comment>
<feature type="domain" description="Histidine kinase" evidence="12">
    <location>
        <begin position="124"/>
        <end position="336"/>
    </location>
</feature>
<dbReference type="SUPFAM" id="SSF158472">
    <property type="entry name" value="HAMP domain-like"/>
    <property type="match status" value="1"/>
</dbReference>
<name>A0A8J8MTR8_9RHOB</name>
<dbReference type="Proteomes" id="UP000679284">
    <property type="component" value="Chromosome"/>
</dbReference>
<dbReference type="AlphaFoldDB" id="A0A8J8MTR8"/>
<dbReference type="InterPro" id="IPR036890">
    <property type="entry name" value="HATPase_C_sf"/>
</dbReference>
<dbReference type="SMART" id="SM00304">
    <property type="entry name" value="HAMP"/>
    <property type="match status" value="1"/>
</dbReference>
<dbReference type="SMART" id="SM00388">
    <property type="entry name" value="HisKA"/>
    <property type="match status" value="1"/>
</dbReference>
<keyword evidence="8 11" id="KW-1133">Transmembrane helix</keyword>
<dbReference type="PROSITE" id="PS50109">
    <property type="entry name" value="HIS_KIN"/>
    <property type="match status" value="1"/>
</dbReference>
<dbReference type="InterPro" id="IPR036097">
    <property type="entry name" value="HisK_dim/P_sf"/>
</dbReference>
<evidence type="ECO:0000256" key="8">
    <source>
        <dbReference type="ARBA" id="ARBA00022989"/>
    </source>
</evidence>
<dbReference type="Pfam" id="PF00512">
    <property type="entry name" value="HisKA"/>
    <property type="match status" value="1"/>
</dbReference>
<keyword evidence="10 11" id="KW-0472">Membrane</keyword>
<evidence type="ECO:0000256" key="7">
    <source>
        <dbReference type="ARBA" id="ARBA00022777"/>
    </source>
</evidence>
<dbReference type="FunFam" id="3.30.565.10:FF:000006">
    <property type="entry name" value="Sensor histidine kinase WalK"/>
    <property type="match status" value="1"/>
</dbReference>
<evidence type="ECO:0000259" key="13">
    <source>
        <dbReference type="PROSITE" id="PS50885"/>
    </source>
</evidence>
<dbReference type="SUPFAM" id="SSF55874">
    <property type="entry name" value="ATPase domain of HSP90 chaperone/DNA topoisomerase II/histidine kinase"/>
    <property type="match status" value="1"/>
</dbReference>
<accession>A0A8J8MTR8</accession>
<dbReference type="InterPro" id="IPR004358">
    <property type="entry name" value="Sig_transdc_His_kin-like_C"/>
</dbReference>
<dbReference type="GO" id="GO:0005886">
    <property type="term" value="C:plasma membrane"/>
    <property type="evidence" value="ECO:0007669"/>
    <property type="project" value="TreeGrafter"/>
</dbReference>
<evidence type="ECO:0000256" key="1">
    <source>
        <dbReference type="ARBA" id="ARBA00000085"/>
    </source>
</evidence>
<keyword evidence="15" id="KW-1185">Reference proteome</keyword>
<comment type="subcellular location">
    <subcellularLocation>
        <location evidence="2">Membrane</location>
    </subcellularLocation>
</comment>